<comment type="caution">
    <text evidence="4">The sequence shown here is derived from an EMBL/GenBank/DDBJ whole genome shotgun (WGS) entry which is preliminary data.</text>
</comment>
<dbReference type="InterPro" id="IPR011009">
    <property type="entry name" value="Kinase-like_dom_sf"/>
</dbReference>
<feature type="region of interest" description="Disordered" evidence="3">
    <location>
        <begin position="346"/>
        <end position="367"/>
    </location>
</feature>
<comment type="catalytic activity">
    <reaction evidence="2">
        <text>N(6)-D-ribulosyl-L-lysyl-[protein] + ATP = N(6)-(3-O-phospho-D-ribulosyl)-L-lysyl-[protein] + ADP + H(+)</text>
        <dbReference type="Rhea" id="RHEA:48432"/>
        <dbReference type="Rhea" id="RHEA-COMP:12103"/>
        <dbReference type="Rhea" id="RHEA-COMP:12104"/>
        <dbReference type="ChEBI" id="CHEBI:15378"/>
        <dbReference type="ChEBI" id="CHEBI:30616"/>
        <dbReference type="ChEBI" id="CHEBI:90418"/>
        <dbReference type="ChEBI" id="CHEBI:90420"/>
        <dbReference type="ChEBI" id="CHEBI:456216"/>
        <dbReference type="EC" id="2.7.1.172"/>
    </reaction>
    <physiologicalReaction direction="left-to-right" evidence="2">
        <dbReference type="Rhea" id="RHEA:48433"/>
    </physiologicalReaction>
</comment>
<reference evidence="4 5" key="1">
    <citation type="submission" date="2024-03" db="EMBL/GenBank/DDBJ databases">
        <title>A high-quality draft genome sequence of Diaporthe vaccinii, a causative agent of upright dieback and viscid rot disease in cranberry plants.</title>
        <authorList>
            <person name="Sarrasin M."/>
            <person name="Lang B.F."/>
            <person name="Burger G."/>
        </authorList>
    </citation>
    <scope>NUCLEOTIDE SEQUENCE [LARGE SCALE GENOMIC DNA]</scope>
    <source>
        <strain evidence="4 5">IS7</strain>
    </source>
</reference>
<dbReference type="PANTHER" id="PTHR12149:SF8">
    <property type="entry name" value="PROTEIN-RIBULOSAMINE 3-KINASE"/>
    <property type="match status" value="1"/>
</dbReference>
<dbReference type="Pfam" id="PF03881">
    <property type="entry name" value="Fructosamin_kin"/>
    <property type="match status" value="1"/>
</dbReference>
<dbReference type="PANTHER" id="PTHR12149">
    <property type="entry name" value="FRUCTOSAMINE 3 KINASE-RELATED PROTEIN"/>
    <property type="match status" value="1"/>
</dbReference>
<protein>
    <recommendedName>
        <fullName evidence="1">protein-ribulosamine 3-kinase</fullName>
        <ecNumber evidence="1">2.7.1.172</ecNumber>
    </recommendedName>
</protein>
<dbReference type="SUPFAM" id="SSF56112">
    <property type="entry name" value="Protein kinase-like (PK-like)"/>
    <property type="match status" value="1"/>
</dbReference>
<evidence type="ECO:0000256" key="3">
    <source>
        <dbReference type="SAM" id="MobiDB-lite"/>
    </source>
</evidence>
<evidence type="ECO:0000313" key="5">
    <source>
        <dbReference type="Proteomes" id="UP001600888"/>
    </source>
</evidence>
<keyword evidence="5" id="KW-1185">Reference proteome</keyword>
<evidence type="ECO:0000313" key="4">
    <source>
        <dbReference type="EMBL" id="KAL2272856.1"/>
    </source>
</evidence>
<accession>A0ABR4DSC9</accession>
<sequence length="367" mass="42585">MAIPLQTLIDRSFGTGFLHEGDFYVDKNVLAKFPKGTTVTMAHRYATSAWTVTARLHLRLPDGHEDVFLLKSAPLALGGQMMQGEFYAMSEFYKFAPDFVPKPHSWGKYASEDFEAYFLLLEYLEMETNSMPDPFELCSKLARVHRESQSPTGQFGFEVTTCQNVYPQEVGWESNWTTFYTRLLKHVMELDLKTNGHWDDLDRVEKRILTSVIPRLLDALTENGRTIKPSLIHANLWEGNTGTSLENGNLYIYDSPGFYAHNELDVADWRGYYNKINRDIYIKTYLKMLPPSEPKAEWDDRNRLYACYYYVWYSVHHKASGKAVRQMAYNDMCYLIEKFDPFPDGEAPRRLDESEMTTLSGERDHTL</sequence>
<gene>
    <name evidence="4" type="ORF">FJTKL_05945</name>
</gene>
<organism evidence="4 5">
    <name type="scientific">Diaporthe vaccinii</name>
    <dbReference type="NCBI Taxonomy" id="105482"/>
    <lineage>
        <taxon>Eukaryota</taxon>
        <taxon>Fungi</taxon>
        <taxon>Dikarya</taxon>
        <taxon>Ascomycota</taxon>
        <taxon>Pezizomycotina</taxon>
        <taxon>Sordariomycetes</taxon>
        <taxon>Sordariomycetidae</taxon>
        <taxon>Diaporthales</taxon>
        <taxon>Diaporthaceae</taxon>
        <taxon>Diaporthe</taxon>
        <taxon>Diaporthe eres species complex</taxon>
    </lineage>
</organism>
<dbReference type="InterPro" id="IPR016477">
    <property type="entry name" value="Fructo-/Ketosamine-3-kinase"/>
</dbReference>
<name>A0ABR4DSC9_9PEZI</name>
<dbReference type="EC" id="2.7.1.172" evidence="1"/>
<evidence type="ECO:0000256" key="2">
    <source>
        <dbReference type="ARBA" id="ARBA00048655"/>
    </source>
</evidence>
<dbReference type="Gene3D" id="3.90.1200.10">
    <property type="match status" value="1"/>
</dbReference>
<dbReference type="EMBL" id="JBAWTH010000212">
    <property type="protein sequence ID" value="KAL2272856.1"/>
    <property type="molecule type" value="Genomic_DNA"/>
</dbReference>
<dbReference type="Proteomes" id="UP001600888">
    <property type="component" value="Unassembled WGS sequence"/>
</dbReference>
<evidence type="ECO:0000256" key="1">
    <source>
        <dbReference type="ARBA" id="ARBA00011961"/>
    </source>
</evidence>
<proteinExistence type="predicted"/>